<sequence>MKHKLILEDTEQHEFSSIIDHNDIFHAENSQKLFHADIQSSDAINKISSFFLNPSSSLSIVKDDGCELLPGSYLEANTLFGMDINRVSHIQEIESKIDECNHHIESIILKNNENFNSTPHYKINDFKLIDTQGNTIIKSLKNKKKKVDIPFKIDIETTEDKDDIIILSIQKESSHLIIECDIPIEIRSISTDVKSIRLISPSIYLNTDINIDSFEIISDVFESDGSVSAKSFLLRSKEAILNKDNTGNCFIFVGEELEFKSSSYYYDGMFISSTSKVIFEEVNNGPVFIHSPTIILKNSFVSSYLFVKCQTIEIRKNSKINCPEIAIESSKIINKGSIISEKKIDLLLLYIKKNEVPFINEGTIKAFDLFCESNNVDISNSDYKATMSNKSALTVTNSFLLSNGNFNSENAAIRSLYISSFSNFKSSGNLSIGDLLVVEKNSSFNNTGKTMPYSTLKPIVLVSGNFQCKQEMEVKKFVCSGIISGSLYLKSNDIVSLSGKGDLKEIDIKSNQISFTGKACFTASSANLYAKDIMIAEKALLPANDKSTISIHCKEEIAYNFDQWHDSSFEKLEFEEETPQPPKKIKKSLKDVHTPIQKK</sequence>
<organism evidence="2 3">
    <name type="scientific">Trichomonas vaginalis (strain ATCC PRA-98 / G3)</name>
    <dbReference type="NCBI Taxonomy" id="412133"/>
    <lineage>
        <taxon>Eukaryota</taxon>
        <taxon>Metamonada</taxon>
        <taxon>Parabasalia</taxon>
        <taxon>Trichomonadida</taxon>
        <taxon>Trichomonadidae</taxon>
        <taxon>Trichomonas</taxon>
    </lineage>
</organism>
<dbReference type="RefSeq" id="XP_001316902.1">
    <property type="nucleotide sequence ID" value="XM_001316867.1"/>
</dbReference>
<reference evidence="2" key="2">
    <citation type="journal article" date="2007" name="Science">
        <title>Draft genome sequence of the sexually transmitted pathogen Trichomonas vaginalis.</title>
        <authorList>
            <person name="Carlton J.M."/>
            <person name="Hirt R.P."/>
            <person name="Silva J.C."/>
            <person name="Delcher A.L."/>
            <person name="Schatz M."/>
            <person name="Zhao Q."/>
            <person name="Wortman J.R."/>
            <person name="Bidwell S.L."/>
            <person name="Alsmark U.C.M."/>
            <person name="Besteiro S."/>
            <person name="Sicheritz-Ponten T."/>
            <person name="Noel C.J."/>
            <person name="Dacks J.B."/>
            <person name="Foster P.G."/>
            <person name="Simillion C."/>
            <person name="Van de Peer Y."/>
            <person name="Miranda-Saavedra D."/>
            <person name="Barton G.J."/>
            <person name="Westrop G.D."/>
            <person name="Mueller S."/>
            <person name="Dessi D."/>
            <person name="Fiori P.L."/>
            <person name="Ren Q."/>
            <person name="Paulsen I."/>
            <person name="Zhang H."/>
            <person name="Bastida-Corcuera F.D."/>
            <person name="Simoes-Barbosa A."/>
            <person name="Brown M.T."/>
            <person name="Hayes R.D."/>
            <person name="Mukherjee M."/>
            <person name="Okumura C.Y."/>
            <person name="Schneider R."/>
            <person name="Smith A.J."/>
            <person name="Vanacova S."/>
            <person name="Villalvazo M."/>
            <person name="Haas B.J."/>
            <person name="Pertea M."/>
            <person name="Feldblyum T.V."/>
            <person name="Utterback T.R."/>
            <person name="Shu C.L."/>
            <person name="Osoegawa K."/>
            <person name="de Jong P.J."/>
            <person name="Hrdy I."/>
            <person name="Horvathova L."/>
            <person name="Zubacova Z."/>
            <person name="Dolezal P."/>
            <person name="Malik S.B."/>
            <person name="Logsdon J.M. Jr."/>
            <person name="Henze K."/>
            <person name="Gupta A."/>
            <person name="Wang C.C."/>
            <person name="Dunne R.L."/>
            <person name="Upcroft J.A."/>
            <person name="Upcroft P."/>
            <person name="White O."/>
            <person name="Salzberg S.L."/>
            <person name="Tang P."/>
            <person name="Chiu C.-H."/>
            <person name="Lee Y.-S."/>
            <person name="Embley T.M."/>
            <person name="Coombs G.H."/>
            <person name="Mottram J.C."/>
            <person name="Tachezy J."/>
            <person name="Fraser-Liggett C.M."/>
            <person name="Johnson P.J."/>
        </authorList>
    </citation>
    <scope>NUCLEOTIDE SEQUENCE [LARGE SCALE GENOMIC DNA]</scope>
    <source>
        <strain evidence="2">G3</strain>
    </source>
</reference>
<dbReference type="VEuPathDB" id="TrichDB:TVAG_474770"/>
<dbReference type="KEGG" id="tva:4762542"/>
<accession>A2ERM7</accession>
<proteinExistence type="predicted"/>
<name>A2ERM7_TRIV3</name>
<feature type="region of interest" description="Disordered" evidence="1">
    <location>
        <begin position="572"/>
        <end position="599"/>
    </location>
</feature>
<keyword evidence="3" id="KW-1185">Reference proteome</keyword>
<dbReference type="OrthoDB" id="10674113at2759"/>
<evidence type="ECO:0000256" key="1">
    <source>
        <dbReference type="SAM" id="MobiDB-lite"/>
    </source>
</evidence>
<reference evidence="2" key="1">
    <citation type="submission" date="2006-10" db="EMBL/GenBank/DDBJ databases">
        <authorList>
            <person name="Amadeo P."/>
            <person name="Zhao Q."/>
            <person name="Wortman J."/>
            <person name="Fraser-Liggett C."/>
            <person name="Carlton J."/>
        </authorList>
    </citation>
    <scope>NUCLEOTIDE SEQUENCE</scope>
    <source>
        <strain evidence="2">G3</strain>
    </source>
</reference>
<protein>
    <submittedName>
        <fullName evidence="2">Uncharacterized protein</fullName>
    </submittedName>
</protein>
<dbReference type="InParanoid" id="A2ERM7"/>
<dbReference type="VEuPathDB" id="TrichDB:TVAGG3_0345050"/>
<dbReference type="Proteomes" id="UP000001542">
    <property type="component" value="Unassembled WGS sequence"/>
</dbReference>
<dbReference type="AlphaFoldDB" id="A2ERM7"/>
<evidence type="ECO:0000313" key="3">
    <source>
        <dbReference type="Proteomes" id="UP000001542"/>
    </source>
</evidence>
<dbReference type="EMBL" id="DS113468">
    <property type="protein sequence ID" value="EAY04679.1"/>
    <property type="molecule type" value="Genomic_DNA"/>
</dbReference>
<gene>
    <name evidence="2" type="ORF">TVAG_474770</name>
</gene>
<evidence type="ECO:0000313" key="2">
    <source>
        <dbReference type="EMBL" id="EAY04679.1"/>
    </source>
</evidence>